<evidence type="ECO:0000259" key="2">
    <source>
        <dbReference type="Pfam" id="PF01636"/>
    </source>
</evidence>
<sequence>MAAPPSAHGGDVFDYTSGRWLYNEKRRLHERHLTFNVSALLEAAARSVHQSKEDIKSFRKLAEGGFNRVFELTMRNGLQIIARLPYPSTQPKLLATASEVATMDLVRKYEVPAPKVYAYSTDAGNAVGSEYIIMEKVSGRCLGDIWYELSDRQRVRVLGDIVDQEAKLFSIPLPAHGSIYDVNDLPHGTDRATMEVEAGRFCVGPDVSLTHWCGTRSELQIMRRPAMTSQQVLEDGAKKEIEWLRAYGKPRLPFDREYREMFNDRPVDPNEHLRNLEEFLKVAAYLVPGEDWLNQPVIRHPDLNPNNIFVDDGCRITSIIDWQHTTVLPLFLHAGIPSSLQNHGDPDSEPLKKPEYPSNLDELDEDDRRKDLHLYLRRLAHYYYIGATIAKLQPHYWAMTYDRGLFRKKLYQHAVEPWEGNSIPLKAHLMMLAADWSRLTGAQSQGDGDAPPCPLSIPEQEVGGTVDKMVEQEKIDRNMEILRDAIGISTDGWVSFERYDGAVAAADEMKAQALGFAESDFERDMIERHWPFDDFDEDGCV</sequence>
<dbReference type="Pfam" id="PF01636">
    <property type="entry name" value="APH"/>
    <property type="match status" value="1"/>
</dbReference>
<feature type="domain" description="Aminoglycoside phosphotransferase" evidence="2">
    <location>
        <begin position="59"/>
        <end position="327"/>
    </location>
</feature>
<dbReference type="PANTHER" id="PTHR36091">
    <property type="entry name" value="ALTERED INHERITANCE OF MITOCHONDRIA PROTEIN 9, MITOCHONDRIAL"/>
    <property type="match status" value="1"/>
</dbReference>
<dbReference type="Gene3D" id="3.90.1200.10">
    <property type="match status" value="1"/>
</dbReference>
<reference evidence="3 4" key="1">
    <citation type="journal article" date="2018" name="IMA Fungus">
        <title>IMA Genome-F 10: Nine draft genome sequences of Claviceps purpurea s.lat., including C. arundinis, C. humidiphila, and C. cf. spartinae, pseudomolecules for the pitch canker pathogen Fusarium circinatum, draft genome of Davidsoniella eucalypti, Grosmannia galeiformis, Quambalaria eucalypti, and Teratosphaeria destructans.</title>
        <authorList>
            <person name="Wingfield B.D."/>
            <person name="Liu M."/>
            <person name="Nguyen H.D."/>
            <person name="Lane F.A."/>
            <person name="Morgan S.W."/>
            <person name="De Vos L."/>
            <person name="Wilken P.M."/>
            <person name="Duong T.A."/>
            <person name="Aylward J."/>
            <person name="Coetzee M.P."/>
            <person name="Dadej K."/>
            <person name="De Beer Z.W."/>
            <person name="Findlay W."/>
            <person name="Havenga M."/>
            <person name="Kolarik M."/>
            <person name="Menzies J.G."/>
            <person name="Naidoo K."/>
            <person name="Pochopski O."/>
            <person name="Shoukouhi P."/>
            <person name="Santana Q.C."/>
            <person name="Seifert K.A."/>
            <person name="Soal N."/>
            <person name="Steenkamp E.T."/>
            <person name="Tatham C.T."/>
            <person name="van der Nest M.A."/>
            <person name="Wingfield M.J."/>
        </authorList>
    </citation>
    <scope>NUCLEOTIDE SEQUENCE [LARGE SCALE GENOMIC DNA]</scope>
    <source>
        <strain evidence="3">CMW44962</strain>
    </source>
</reference>
<feature type="region of interest" description="Disordered" evidence="1">
    <location>
        <begin position="341"/>
        <end position="363"/>
    </location>
</feature>
<keyword evidence="3" id="KW-0378">Hydrolase</keyword>
<dbReference type="Gene3D" id="3.30.200.20">
    <property type="entry name" value="Phosphorylase Kinase, domain 1"/>
    <property type="match status" value="1"/>
</dbReference>
<evidence type="ECO:0000313" key="4">
    <source>
        <dbReference type="Proteomes" id="UP001138500"/>
    </source>
</evidence>
<accession>A0A9W7SW42</accession>
<dbReference type="GO" id="GO:0008233">
    <property type="term" value="F:peptidase activity"/>
    <property type="evidence" value="ECO:0007669"/>
    <property type="project" value="UniProtKB-KW"/>
</dbReference>
<keyword evidence="3" id="KW-0645">Protease</keyword>
<gene>
    <name evidence="3" type="ORF">Tdes44962_MAKER08628</name>
</gene>
<dbReference type="AlphaFoldDB" id="A0A9W7SW42"/>
<proteinExistence type="predicted"/>
<dbReference type="GO" id="GO:0005739">
    <property type="term" value="C:mitochondrion"/>
    <property type="evidence" value="ECO:0007669"/>
    <property type="project" value="TreeGrafter"/>
</dbReference>
<organism evidence="3 4">
    <name type="scientific">Teratosphaeria destructans</name>
    <dbReference type="NCBI Taxonomy" id="418781"/>
    <lineage>
        <taxon>Eukaryota</taxon>
        <taxon>Fungi</taxon>
        <taxon>Dikarya</taxon>
        <taxon>Ascomycota</taxon>
        <taxon>Pezizomycotina</taxon>
        <taxon>Dothideomycetes</taxon>
        <taxon>Dothideomycetidae</taxon>
        <taxon>Mycosphaerellales</taxon>
        <taxon>Teratosphaeriaceae</taxon>
        <taxon>Teratosphaeria</taxon>
    </lineage>
</organism>
<protein>
    <submittedName>
        <fullName evidence="3">26S protease regulatory subunit 4</fullName>
    </submittedName>
</protein>
<feature type="compositionally biased region" description="Basic and acidic residues" evidence="1">
    <location>
        <begin position="344"/>
        <end position="355"/>
    </location>
</feature>
<dbReference type="EMBL" id="RIBY02000979">
    <property type="protein sequence ID" value="KAH9834716.1"/>
    <property type="molecule type" value="Genomic_DNA"/>
</dbReference>
<dbReference type="GO" id="GO:0006508">
    <property type="term" value="P:proteolysis"/>
    <property type="evidence" value="ECO:0007669"/>
    <property type="project" value="UniProtKB-KW"/>
</dbReference>
<keyword evidence="4" id="KW-1185">Reference proteome</keyword>
<dbReference type="InterPro" id="IPR002575">
    <property type="entry name" value="Aminoglycoside_PTrfase"/>
</dbReference>
<dbReference type="SUPFAM" id="SSF56112">
    <property type="entry name" value="Protein kinase-like (PK-like)"/>
    <property type="match status" value="1"/>
</dbReference>
<name>A0A9W7SW42_9PEZI</name>
<dbReference type="PANTHER" id="PTHR36091:SF2">
    <property type="entry name" value="AMINOGLYCOSIDE PHOSPHOTRANSFERASE DOMAIN-CONTAINING PROTEIN"/>
    <property type="match status" value="1"/>
</dbReference>
<evidence type="ECO:0000256" key="1">
    <source>
        <dbReference type="SAM" id="MobiDB-lite"/>
    </source>
</evidence>
<reference evidence="3 4" key="2">
    <citation type="journal article" date="2021" name="Curr. Genet.">
        <title>Genetic response to nitrogen starvation in the aggressive Eucalyptus foliar pathogen Teratosphaeria destructans.</title>
        <authorList>
            <person name="Havenga M."/>
            <person name="Wingfield B.D."/>
            <person name="Wingfield M.J."/>
            <person name="Dreyer L.L."/>
            <person name="Roets F."/>
            <person name="Aylward J."/>
        </authorList>
    </citation>
    <scope>NUCLEOTIDE SEQUENCE [LARGE SCALE GENOMIC DNA]</scope>
    <source>
        <strain evidence="3">CMW44962</strain>
    </source>
</reference>
<evidence type="ECO:0000313" key="3">
    <source>
        <dbReference type="EMBL" id="KAH9834716.1"/>
    </source>
</evidence>
<comment type="caution">
    <text evidence="3">The sequence shown here is derived from an EMBL/GenBank/DDBJ whole genome shotgun (WGS) entry which is preliminary data.</text>
</comment>
<dbReference type="Proteomes" id="UP001138500">
    <property type="component" value="Unassembled WGS sequence"/>
</dbReference>
<dbReference type="InterPro" id="IPR051035">
    <property type="entry name" value="Mito_inheritance_9"/>
</dbReference>
<dbReference type="InterPro" id="IPR011009">
    <property type="entry name" value="Kinase-like_dom_sf"/>
</dbReference>
<dbReference type="OrthoDB" id="10003767at2759"/>